<comment type="caution">
    <text evidence="2">The sequence shown here is derived from an EMBL/GenBank/DDBJ whole genome shotgun (WGS) entry which is preliminary data.</text>
</comment>
<feature type="compositionally biased region" description="Low complexity" evidence="1">
    <location>
        <begin position="119"/>
        <end position="144"/>
    </location>
</feature>
<feature type="compositionally biased region" description="Basic and acidic residues" evidence="1">
    <location>
        <begin position="42"/>
        <end position="54"/>
    </location>
</feature>
<organism evidence="2 3">
    <name type="scientific">Luteimonas kalidii</name>
    <dbReference type="NCBI Taxonomy" id="3042025"/>
    <lineage>
        <taxon>Bacteria</taxon>
        <taxon>Pseudomonadati</taxon>
        <taxon>Pseudomonadota</taxon>
        <taxon>Gammaproteobacteria</taxon>
        <taxon>Lysobacterales</taxon>
        <taxon>Lysobacteraceae</taxon>
        <taxon>Luteimonas</taxon>
    </lineage>
</organism>
<accession>A0ABT6JVR8</accession>
<protein>
    <submittedName>
        <fullName evidence="2">Uncharacterized protein</fullName>
    </submittedName>
</protein>
<sequence>MSRHGPDPLDAQERALARRLAQLDANAAPSPALDQAILAAARAEDGAARGDARRRPVAPRRRPRGWPMGLGIAASLAVAVGVAWQLRPQPDTQVLTTASESAPVPAAILSEPRARRAESAPAAPVDSSSDLEPATEAATEVAPAADPPPTATTPDPDASAELVSAAAATDALAAEAEREQAEFQQAARERRARQAAAAAAEEAGAGMMLDRIPPPPPPPAPTAPAPAERGFVPAPPQAAAAQRAESDPRPLTQQQRAARASAERLDEIVVTGSRVGPPSAVDAHADQPLDDRPPASADSPAVREAWLQRVRELRDAGEVDAARASLREFVRRHPQTAVPDDLRALLEG</sequence>
<feature type="compositionally biased region" description="Low complexity" evidence="1">
    <location>
        <begin position="152"/>
        <end position="174"/>
    </location>
</feature>
<evidence type="ECO:0000256" key="1">
    <source>
        <dbReference type="SAM" id="MobiDB-lite"/>
    </source>
</evidence>
<name>A0ABT6JVR8_9GAMM</name>
<evidence type="ECO:0000313" key="3">
    <source>
        <dbReference type="Proteomes" id="UP001156873"/>
    </source>
</evidence>
<reference evidence="2 3" key="1">
    <citation type="submission" date="2023-04" db="EMBL/GenBank/DDBJ databases">
        <title>Luteimonas sp. M1R5S59.</title>
        <authorList>
            <person name="Sun J.-Q."/>
        </authorList>
    </citation>
    <scope>NUCLEOTIDE SEQUENCE [LARGE SCALE GENOMIC DNA]</scope>
    <source>
        <strain evidence="2 3">M1R5S59</strain>
    </source>
</reference>
<feature type="region of interest" description="Disordered" evidence="1">
    <location>
        <begin position="111"/>
        <end position="302"/>
    </location>
</feature>
<feature type="region of interest" description="Disordered" evidence="1">
    <location>
        <begin position="42"/>
        <end position="66"/>
    </location>
</feature>
<evidence type="ECO:0000313" key="2">
    <source>
        <dbReference type="EMBL" id="MDH5834788.1"/>
    </source>
</evidence>
<feature type="compositionally biased region" description="Low complexity" evidence="1">
    <location>
        <begin position="194"/>
        <end position="203"/>
    </location>
</feature>
<dbReference type="Proteomes" id="UP001156873">
    <property type="component" value="Unassembled WGS sequence"/>
</dbReference>
<feature type="compositionally biased region" description="Basic residues" evidence="1">
    <location>
        <begin position="55"/>
        <end position="64"/>
    </location>
</feature>
<dbReference type="EMBL" id="JARXRO010000018">
    <property type="protein sequence ID" value="MDH5834788.1"/>
    <property type="molecule type" value="Genomic_DNA"/>
</dbReference>
<feature type="compositionally biased region" description="Pro residues" evidence="1">
    <location>
        <begin position="212"/>
        <end position="224"/>
    </location>
</feature>
<dbReference type="RefSeq" id="WP_280579253.1">
    <property type="nucleotide sequence ID" value="NZ_JARXRO010000018.1"/>
</dbReference>
<keyword evidence="3" id="KW-1185">Reference proteome</keyword>
<feature type="compositionally biased region" description="Basic and acidic residues" evidence="1">
    <location>
        <begin position="283"/>
        <end position="293"/>
    </location>
</feature>
<gene>
    <name evidence="2" type="ORF">QFW81_12780</name>
</gene>
<proteinExistence type="predicted"/>